<dbReference type="Proteomes" id="UP000223296">
    <property type="component" value="Unassembled WGS sequence"/>
</dbReference>
<gene>
    <name evidence="2" type="ORF">N776_03260</name>
</gene>
<organism evidence="2 3">
    <name type="scientific">Neisseria gonorrhoeae 3502</name>
    <dbReference type="NCBI Taxonomy" id="1193404"/>
    <lineage>
        <taxon>Bacteria</taxon>
        <taxon>Pseudomonadati</taxon>
        <taxon>Pseudomonadota</taxon>
        <taxon>Betaproteobacteria</taxon>
        <taxon>Neisseriales</taxon>
        <taxon>Neisseriaceae</taxon>
        <taxon>Neisseria</taxon>
    </lineage>
</organism>
<accession>A0AA44U7F0</accession>
<evidence type="ECO:0000256" key="1">
    <source>
        <dbReference type="SAM" id="Phobius"/>
    </source>
</evidence>
<reference evidence="2 3" key="1">
    <citation type="submission" date="2013-08" db="EMBL/GenBank/DDBJ databases">
        <authorList>
            <person name="Trees D."/>
        </authorList>
    </citation>
    <scope>NUCLEOTIDE SEQUENCE [LARGE SCALE GENOMIC DNA]</scope>
    <source>
        <strain evidence="2 3">3502</strain>
    </source>
</reference>
<sequence length="76" mass="8858">MVVVARVGFFIVGGIVQYLSVSVKYGGAVADCLFKWRYSLILLYLFGFLNQLVMFFEERRLGRFAGKRFQNDLIYF</sequence>
<feature type="transmembrane region" description="Helical" evidence="1">
    <location>
        <begin position="7"/>
        <end position="26"/>
    </location>
</feature>
<dbReference type="AlphaFoldDB" id="A0AA44U7F0"/>
<name>A0AA44U7F0_NEIGO</name>
<evidence type="ECO:0000313" key="2">
    <source>
        <dbReference type="EMBL" id="PHJ34658.1"/>
    </source>
</evidence>
<protein>
    <submittedName>
        <fullName evidence="2">Uncharacterized protein</fullName>
    </submittedName>
</protein>
<evidence type="ECO:0000313" key="3">
    <source>
        <dbReference type="Proteomes" id="UP000223296"/>
    </source>
</evidence>
<proteinExistence type="predicted"/>
<keyword evidence="1" id="KW-1133">Transmembrane helix</keyword>
<comment type="caution">
    <text evidence="2">The sequence shown here is derived from an EMBL/GenBank/DDBJ whole genome shotgun (WGS) entry which is preliminary data.</text>
</comment>
<keyword evidence="1" id="KW-0812">Transmembrane</keyword>
<feature type="transmembrane region" description="Helical" evidence="1">
    <location>
        <begin position="38"/>
        <end position="56"/>
    </location>
</feature>
<dbReference type="EMBL" id="AVBE01000002">
    <property type="protein sequence ID" value="PHJ34658.1"/>
    <property type="molecule type" value="Genomic_DNA"/>
</dbReference>
<keyword evidence="1" id="KW-0472">Membrane</keyword>